<reference evidence="2 3" key="1">
    <citation type="journal article" date="2010" name="Nat. Biotechnol.">
        <title>Genome sequence of the model mushroom Schizophyllum commune.</title>
        <authorList>
            <person name="Ohm R.A."/>
            <person name="de Jong J.F."/>
            <person name="Lugones L.G."/>
            <person name="Aerts A."/>
            <person name="Kothe E."/>
            <person name="Stajich J.E."/>
            <person name="de Vries R.P."/>
            <person name="Record E."/>
            <person name="Levasseur A."/>
            <person name="Baker S.E."/>
            <person name="Bartholomew K.A."/>
            <person name="Coutinho P.M."/>
            <person name="Erdmann S."/>
            <person name="Fowler T.J."/>
            <person name="Gathman A.C."/>
            <person name="Lombard V."/>
            <person name="Henrissat B."/>
            <person name="Knabe N."/>
            <person name="Kuees U."/>
            <person name="Lilly W.W."/>
            <person name="Lindquist E."/>
            <person name="Lucas S."/>
            <person name="Magnuson J.K."/>
            <person name="Piumi F."/>
            <person name="Raudaskoski M."/>
            <person name="Salamov A."/>
            <person name="Schmutz J."/>
            <person name="Schwarze F.W.M.R."/>
            <person name="vanKuyk P.A."/>
            <person name="Horton J.S."/>
            <person name="Grigoriev I.V."/>
            <person name="Woesten H.A.B."/>
        </authorList>
    </citation>
    <scope>NUCLEOTIDE SEQUENCE [LARGE SCALE GENOMIC DNA]</scope>
    <source>
        <strain evidence="3">H4-8 / FGSC 9210</strain>
    </source>
</reference>
<dbReference type="AlphaFoldDB" id="D8QGZ6"/>
<gene>
    <name evidence="2" type="ORF">SCHCODRAFT_113141</name>
</gene>
<dbReference type="Proteomes" id="UP000007431">
    <property type="component" value="Unassembled WGS sequence"/>
</dbReference>
<dbReference type="HOGENOM" id="CLU_681779_0_0_1"/>
<name>D8QGZ6_SCHCM</name>
<sequence>MEYFEYHWGLDKGELDLSTPLNHIQLRSDMVECLNDADWTLLPTKKILDAMVALSDFNKTTDLNKRKRFTEILPEQEYEYEFLPMRISQRDRPQLYLKRGSTTRTIKRAYSRMPCIRSRAHPLFVSLRAYDDIHSGYDSMPEAKMDRLQKMLANVLWRWDSHPPVEFLVGPDVWQKHRHPSSDDGFIARALLSTCKRTDTKKPVRRVWKSSRAPAPQSKTRQKGMSVYDHARQPPPHPSSPVLPRSVCASEAASTVSDADVHAHDFSPADLRQWLDSINSQTDTTTRTQSPASSGRDSVLARYRKEPARNPVQVRLTTLYHEGGLLGGRDCIRPRSVFCSNLWARHNYQVCLWSSTAAQFSEVNLIP</sequence>
<dbReference type="KEGG" id="scm:SCHCO_02590397"/>
<protein>
    <submittedName>
        <fullName evidence="2">Uncharacterized protein</fullName>
    </submittedName>
</protein>
<proteinExistence type="predicted"/>
<dbReference type="VEuPathDB" id="FungiDB:SCHCODRAFT_02590397"/>
<evidence type="ECO:0000256" key="1">
    <source>
        <dbReference type="SAM" id="MobiDB-lite"/>
    </source>
</evidence>
<accession>D8QGZ6</accession>
<evidence type="ECO:0000313" key="3">
    <source>
        <dbReference type="Proteomes" id="UP000007431"/>
    </source>
</evidence>
<dbReference type="GeneID" id="9597258"/>
<dbReference type="RefSeq" id="XP_003027754.1">
    <property type="nucleotide sequence ID" value="XM_003027708.1"/>
</dbReference>
<feature type="region of interest" description="Disordered" evidence="1">
    <location>
        <begin position="202"/>
        <end position="249"/>
    </location>
</feature>
<feature type="non-terminal residue" evidence="2">
    <location>
        <position position="367"/>
    </location>
</feature>
<evidence type="ECO:0000313" key="2">
    <source>
        <dbReference type="EMBL" id="EFI92851.1"/>
    </source>
</evidence>
<keyword evidence="3" id="KW-1185">Reference proteome</keyword>
<organism evidence="3">
    <name type="scientific">Schizophyllum commune (strain H4-8 / FGSC 9210)</name>
    <name type="common">Split gill fungus</name>
    <dbReference type="NCBI Taxonomy" id="578458"/>
    <lineage>
        <taxon>Eukaryota</taxon>
        <taxon>Fungi</taxon>
        <taxon>Dikarya</taxon>
        <taxon>Basidiomycota</taxon>
        <taxon>Agaricomycotina</taxon>
        <taxon>Agaricomycetes</taxon>
        <taxon>Agaricomycetidae</taxon>
        <taxon>Agaricales</taxon>
        <taxon>Schizophyllaceae</taxon>
        <taxon>Schizophyllum</taxon>
    </lineage>
</organism>
<dbReference type="OrthoDB" id="3133596at2759"/>
<dbReference type="EMBL" id="GL377312">
    <property type="protein sequence ID" value="EFI92851.1"/>
    <property type="molecule type" value="Genomic_DNA"/>
</dbReference>
<dbReference type="InParanoid" id="D8QGZ6"/>